<dbReference type="EMBL" id="JABSOD010000019">
    <property type="protein sequence ID" value="NRQ43921.1"/>
    <property type="molecule type" value="Genomic_DNA"/>
</dbReference>
<proteinExistence type="predicted"/>
<accession>A0A7Y5EK15</accession>
<protein>
    <submittedName>
        <fullName evidence="1">Uncharacterized protein</fullName>
    </submittedName>
</protein>
<reference evidence="1 2" key="1">
    <citation type="submission" date="2020-06" db="EMBL/GenBank/DDBJ databases">
        <title>Rheinheimera sp. nov., a marine bacterium isolated from coastal.</title>
        <authorList>
            <person name="Yu Q."/>
            <person name="Qi Y."/>
            <person name="Pu J."/>
        </authorList>
    </citation>
    <scope>NUCLEOTIDE SEQUENCE [LARGE SCALE GENOMIC DNA]</scope>
    <source>
        <strain evidence="1 2">YQF-2</strain>
    </source>
</reference>
<evidence type="ECO:0000313" key="1">
    <source>
        <dbReference type="EMBL" id="NRQ43921.1"/>
    </source>
</evidence>
<name>A0A7Y5EK15_9GAMM</name>
<dbReference type="RefSeq" id="WP_173502156.1">
    <property type="nucleotide sequence ID" value="NZ_JABSOD010000019.1"/>
</dbReference>
<evidence type="ECO:0000313" key="2">
    <source>
        <dbReference type="Proteomes" id="UP000523161"/>
    </source>
</evidence>
<organism evidence="1 2">
    <name type="scientific">Rheinheimera lutimaris</name>
    <dbReference type="NCBI Taxonomy" id="2740584"/>
    <lineage>
        <taxon>Bacteria</taxon>
        <taxon>Pseudomonadati</taxon>
        <taxon>Pseudomonadota</taxon>
        <taxon>Gammaproteobacteria</taxon>
        <taxon>Chromatiales</taxon>
        <taxon>Chromatiaceae</taxon>
        <taxon>Rheinheimera</taxon>
    </lineage>
</organism>
<sequence length="45" mass="4673">MAHVAGAAGAENIFCAAGKVIDPLFGFTDNEGENMYWPAVMAATI</sequence>
<keyword evidence="2" id="KW-1185">Reference proteome</keyword>
<gene>
    <name evidence="1" type="ORF">HRH59_15335</name>
</gene>
<dbReference type="AlphaFoldDB" id="A0A7Y5EK15"/>
<comment type="caution">
    <text evidence="1">The sequence shown here is derived from an EMBL/GenBank/DDBJ whole genome shotgun (WGS) entry which is preliminary data.</text>
</comment>
<dbReference type="Proteomes" id="UP000523161">
    <property type="component" value="Unassembled WGS sequence"/>
</dbReference>